<dbReference type="InterPro" id="IPR013078">
    <property type="entry name" value="His_Pase_superF_clade-1"/>
</dbReference>
<reference evidence="4" key="1">
    <citation type="submission" date="2016-10" db="EMBL/GenBank/DDBJ databases">
        <authorList>
            <person name="Varghese N."/>
            <person name="Submissions S."/>
        </authorList>
    </citation>
    <scope>NUCLEOTIDE SEQUENCE [LARGE SCALE GENOMIC DNA]</scope>
    <source>
        <strain evidence="4">DSM 44771</strain>
    </source>
</reference>
<dbReference type="EMBL" id="FOZX01000008">
    <property type="protein sequence ID" value="SFS93769.1"/>
    <property type="molecule type" value="Genomic_DNA"/>
</dbReference>
<dbReference type="SUPFAM" id="SSF53254">
    <property type="entry name" value="Phosphoglycerate mutase-like"/>
    <property type="match status" value="1"/>
</dbReference>
<keyword evidence="4" id="KW-1185">Reference proteome</keyword>
<protein>
    <submittedName>
        <fullName evidence="3">2,3-bisphosphoglycerate-dependent phosphoglycerate mutase</fullName>
    </submittedName>
</protein>
<feature type="binding site" evidence="2">
    <location>
        <position position="60"/>
    </location>
    <ligand>
        <name>substrate</name>
    </ligand>
</feature>
<dbReference type="InterPro" id="IPR050275">
    <property type="entry name" value="PGM_Phosphatase"/>
</dbReference>
<dbReference type="Proteomes" id="UP000198852">
    <property type="component" value="Unassembled WGS sequence"/>
</dbReference>
<dbReference type="PANTHER" id="PTHR48100:SF62">
    <property type="entry name" value="GLUCOSYL-3-PHOSPHOGLYCERATE PHOSPHATASE"/>
    <property type="match status" value="1"/>
</dbReference>
<feature type="binding site" evidence="2">
    <location>
        <begin position="10"/>
        <end position="17"/>
    </location>
    <ligand>
        <name>substrate</name>
    </ligand>
</feature>
<dbReference type="OrthoDB" id="9781415at2"/>
<accession>A0A1I6TWX4</accession>
<dbReference type="PROSITE" id="PS00175">
    <property type="entry name" value="PG_MUTASE"/>
    <property type="match status" value="1"/>
</dbReference>
<dbReference type="Pfam" id="PF00300">
    <property type="entry name" value="His_Phos_1"/>
    <property type="match status" value="1"/>
</dbReference>
<dbReference type="AlphaFoldDB" id="A0A1I6TWX4"/>
<name>A0A1I6TWX4_9PSEU</name>
<dbReference type="PANTHER" id="PTHR48100">
    <property type="entry name" value="BROAD-SPECIFICITY PHOSPHATASE YOR283W-RELATED"/>
    <property type="match status" value="1"/>
</dbReference>
<gene>
    <name evidence="3" type="ORF">SAMN05660874_04367</name>
</gene>
<dbReference type="CDD" id="cd07067">
    <property type="entry name" value="HP_PGM_like"/>
    <property type="match status" value="1"/>
</dbReference>
<evidence type="ECO:0000256" key="1">
    <source>
        <dbReference type="PIRSR" id="PIRSR613078-1"/>
    </source>
</evidence>
<feature type="active site" description="Tele-phosphohistidine intermediate" evidence="1">
    <location>
        <position position="11"/>
    </location>
</feature>
<dbReference type="GO" id="GO:0016791">
    <property type="term" value="F:phosphatase activity"/>
    <property type="evidence" value="ECO:0007669"/>
    <property type="project" value="TreeGrafter"/>
</dbReference>
<dbReference type="STRING" id="95161.SAMN05660874_04367"/>
<dbReference type="Gene3D" id="3.40.50.1240">
    <property type="entry name" value="Phosphoglycerate mutase-like"/>
    <property type="match status" value="1"/>
</dbReference>
<proteinExistence type="predicted"/>
<dbReference type="GO" id="GO:0005737">
    <property type="term" value="C:cytoplasm"/>
    <property type="evidence" value="ECO:0007669"/>
    <property type="project" value="TreeGrafter"/>
</dbReference>
<evidence type="ECO:0000313" key="3">
    <source>
        <dbReference type="EMBL" id="SFS93769.1"/>
    </source>
</evidence>
<dbReference type="SMART" id="SM00855">
    <property type="entry name" value="PGAM"/>
    <property type="match status" value="1"/>
</dbReference>
<dbReference type="RefSeq" id="WP_093421090.1">
    <property type="nucleotide sequence ID" value="NZ_FOZX01000008.1"/>
</dbReference>
<sequence length="206" mass="22320">MSLDRLVLWRHGETDYNLAGRIQGHLDSSLTANGVEQAERAAPDIAAFEPSVAISSDLNRARTTAAAYAKVSGEPVKLDKRLRETHVGEWQGLSGAEVEHGWPGALNTWRANPTWAPPGGESRVEVAARAVEVVAELDDQFTDTALLVAHGGLITALTAKLLALPVELWPGLGGVRNCHWVVLKRRSPSDHRWRLMAYNAGAQSHA</sequence>
<dbReference type="InterPro" id="IPR001345">
    <property type="entry name" value="PG/BPGM_mutase_AS"/>
</dbReference>
<feature type="active site" description="Proton donor/acceptor" evidence="1">
    <location>
        <position position="84"/>
    </location>
</feature>
<evidence type="ECO:0000256" key="2">
    <source>
        <dbReference type="PIRSR" id="PIRSR613078-2"/>
    </source>
</evidence>
<dbReference type="InterPro" id="IPR029033">
    <property type="entry name" value="His_PPase_superfam"/>
</dbReference>
<organism evidence="3 4">
    <name type="scientific">Saccharopolyspora flava</name>
    <dbReference type="NCBI Taxonomy" id="95161"/>
    <lineage>
        <taxon>Bacteria</taxon>
        <taxon>Bacillati</taxon>
        <taxon>Actinomycetota</taxon>
        <taxon>Actinomycetes</taxon>
        <taxon>Pseudonocardiales</taxon>
        <taxon>Pseudonocardiaceae</taxon>
        <taxon>Saccharopolyspora</taxon>
    </lineage>
</organism>
<evidence type="ECO:0000313" key="4">
    <source>
        <dbReference type="Proteomes" id="UP000198852"/>
    </source>
</evidence>